<reference evidence="6" key="1">
    <citation type="submission" date="2020-05" db="EMBL/GenBank/DDBJ databases">
        <authorList>
            <person name="Chiriac C."/>
            <person name="Salcher M."/>
            <person name="Ghai R."/>
            <person name="Kavagutti S V."/>
        </authorList>
    </citation>
    <scope>NUCLEOTIDE SEQUENCE</scope>
</reference>
<dbReference type="InterPro" id="IPR050738">
    <property type="entry name" value="Sulfatase"/>
</dbReference>
<proteinExistence type="inferred from homology"/>
<dbReference type="InterPro" id="IPR017850">
    <property type="entry name" value="Alkaline_phosphatase_core_sf"/>
</dbReference>
<dbReference type="PANTHER" id="PTHR42693">
    <property type="entry name" value="ARYLSULFATASE FAMILY MEMBER"/>
    <property type="match status" value="1"/>
</dbReference>
<sequence>MRPNILLVTLDQFRADSLSCAGHPLVRTPNLDALAAAGVRFARHYSQAAPCAPGRAALYTGTYQMNNRVVANGSPLDARLDNVARMGLRAGYHPVMFGYTDQAADPREINDPDDPRLWNWEGVLPGFEELLCLDERHEPWLAWLRELGYTGDASTDPDVALATEHERPAEHSVTQFLTDHFLHWLDAQDEPWFAHTSFIRPHPPYDAAGQYATMYSPDDCPPPLPIPQPVHPLHDLLLQVNWVAAPTDPAAVAHMQSQYYGMISEVDHHIGRIVQALKDRGEWERTLIVITSDHGEQLGDQGLQQKCGYFESSYHIIGIIRDPSKPAVHGTVIDDFTENVDIAPTLCEAMGIPVPLQCDGLPLTPFLAGDRPAHWRSAAHYEWDWRDALIPFGNWDWPWQRTLEQRNLAVVRTDTHAYVQIGDGDWLCFDLAADPTWQTTVTDPAVVLPLAQRMLVWRQQHLDRTLTGMLMRDGGVGRRPDPVAGPYFTA</sequence>
<dbReference type="EMBL" id="CAEZYF010000006">
    <property type="protein sequence ID" value="CAB4719676.1"/>
    <property type="molecule type" value="Genomic_DNA"/>
</dbReference>
<accession>A0A6J7BWM5</accession>
<dbReference type="AlphaFoldDB" id="A0A6J7BWM5"/>
<feature type="domain" description="Sulfatase N-terminal" evidence="3">
    <location>
        <begin position="3"/>
        <end position="352"/>
    </location>
</feature>
<keyword evidence="2" id="KW-0378">Hydrolase</keyword>
<dbReference type="InterPro" id="IPR000917">
    <property type="entry name" value="Sulfatase_N"/>
</dbReference>
<dbReference type="GO" id="GO:0004065">
    <property type="term" value="F:arylsulfatase activity"/>
    <property type="evidence" value="ECO:0007669"/>
    <property type="project" value="TreeGrafter"/>
</dbReference>
<evidence type="ECO:0000313" key="4">
    <source>
        <dbReference type="EMBL" id="CAB4363524.1"/>
    </source>
</evidence>
<name>A0A6J7BWM5_9ZZZZ</name>
<evidence type="ECO:0000313" key="7">
    <source>
        <dbReference type="EMBL" id="CAB4929511.1"/>
    </source>
</evidence>
<dbReference type="Pfam" id="PF00884">
    <property type="entry name" value="Sulfatase"/>
    <property type="match status" value="1"/>
</dbReference>
<dbReference type="EMBL" id="CAFBOL010000091">
    <property type="protein sequence ID" value="CAB5006489.1"/>
    <property type="molecule type" value="Genomic_DNA"/>
</dbReference>
<dbReference type="Gene3D" id="3.40.720.10">
    <property type="entry name" value="Alkaline Phosphatase, subunit A"/>
    <property type="match status" value="1"/>
</dbReference>
<organism evidence="6">
    <name type="scientific">freshwater metagenome</name>
    <dbReference type="NCBI Taxonomy" id="449393"/>
    <lineage>
        <taxon>unclassified sequences</taxon>
        <taxon>metagenomes</taxon>
        <taxon>ecological metagenomes</taxon>
    </lineage>
</organism>
<evidence type="ECO:0000313" key="6">
    <source>
        <dbReference type="EMBL" id="CAB4850106.1"/>
    </source>
</evidence>
<dbReference type="EMBL" id="CAFBMT010000006">
    <property type="protein sequence ID" value="CAB4929511.1"/>
    <property type="molecule type" value="Genomic_DNA"/>
</dbReference>
<dbReference type="PANTHER" id="PTHR42693:SF53">
    <property type="entry name" value="ENDO-4-O-SULFATASE"/>
    <property type="match status" value="1"/>
</dbReference>
<evidence type="ECO:0000313" key="5">
    <source>
        <dbReference type="EMBL" id="CAB4719676.1"/>
    </source>
</evidence>
<dbReference type="EMBL" id="CAFBIY010000047">
    <property type="protein sequence ID" value="CAB4850106.1"/>
    <property type="molecule type" value="Genomic_DNA"/>
</dbReference>
<comment type="similarity">
    <text evidence="1">Belongs to the sulfatase family.</text>
</comment>
<evidence type="ECO:0000256" key="2">
    <source>
        <dbReference type="ARBA" id="ARBA00022801"/>
    </source>
</evidence>
<dbReference type="EMBL" id="CAESGF010000006">
    <property type="protein sequence ID" value="CAB4363524.1"/>
    <property type="molecule type" value="Genomic_DNA"/>
</dbReference>
<evidence type="ECO:0000313" key="8">
    <source>
        <dbReference type="EMBL" id="CAB5006489.1"/>
    </source>
</evidence>
<dbReference type="SUPFAM" id="SSF53649">
    <property type="entry name" value="Alkaline phosphatase-like"/>
    <property type="match status" value="1"/>
</dbReference>
<evidence type="ECO:0000259" key="3">
    <source>
        <dbReference type="Pfam" id="PF00884"/>
    </source>
</evidence>
<evidence type="ECO:0000256" key="1">
    <source>
        <dbReference type="ARBA" id="ARBA00008779"/>
    </source>
</evidence>
<protein>
    <submittedName>
        <fullName evidence="6">Unannotated protein</fullName>
    </submittedName>
</protein>
<gene>
    <name evidence="5" type="ORF">UFOPK2656_01231</name>
    <name evidence="6" type="ORF">UFOPK3267_01083</name>
    <name evidence="7" type="ORF">UFOPK3651_01384</name>
    <name evidence="8" type="ORF">UFOPK3931_02560</name>
    <name evidence="4" type="ORF">UFOPK4189_01305</name>
</gene>